<dbReference type="AlphaFoldDB" id="A0A9D4ZJE4"/>
<reference evidence="4" key="1">
    <citation type="submission" date="2021-01" db="EMBL/GenBank/DDBJ databases">
        <title>Adiantum capillus-veneris genome.</title>
        <authorList>
            <person name="Fang Y."/>
            <person name="Liao Q."/>
        </authorList>
    </citation>
    <scope>NUCLEOTIDE SEQUENCE</scope>
    <source>
        <strain evidence="4">H3</strain>
        <tissue evidence="4">Leaf</tissue>
    </source>
</reference>
<protein>
    <recommendedName>
        <fullName evidence="3">CCHC-type domain-containing protein</fullName>
    </recommendedName>
</protein>
<dbReference type="PROSITE" id="PS00018">
    <property type="entry name" value="EF_HAND_1"/>
    <property type="match status" value="1"/>
</dbReference>
<name>A0A9D4ZJE4_ADICA</name>
<dbReference type="OrthoDB" id="1978839at2759"/>
<dbReference type="Gene3D" id="1.10.238.10">
    <property type="entry name" value="EF-hand"/>
    <property type="match status" value="1"/>
</dbReference>
<keyword evidence="2" id="KW-0862">Zinc</keyword>
<evidence type="ECO:0000259" key="3">
    <source>
        <dbReference type="PROSITE" id="PS50158"/>
    </source>
</evidence>
<organism evidence="4 5">
    <name type="scientific">Adiantum capillus-veneris</name>
    <name type="common">Maidenhair fern</name>
    <dbReference type="NCBI Taxonomy" id="13818"/>
    <lineage>
        <taxon>Eukaryota</taxon>
        <taxon>Viridiplantae</taxon>
        <taxon>Streptophyta</taxon>
        <taxon>Embryophyta</taxon>
        <taxon>Tracheophyta</taxon>
        <taxon>Polypodiopsida</taxon>
        <taxon>Polypodiidae</taxon>
        <taxon>Polypodiales</taxon>
        <taxon>Pteridineae</taxon>
        <taxon>Pteridaceae</taxon>
        <taxon>Vittarioideae</taxon>
        <taxon>Adiantum</taxon>
    </lineage>
</organism>
<dbReference type="EMBL" id="JABFUD020000009">
    <property type="protein sequence ID" value="KAI5075236.1"/>
    <property type="molecule type" value="Genomic_DNA"/>
</dbReference>
<evidence type="ECO:0000256" key="1">
    <source>
        <dbReference type="ARBA" id="ARBA00022837"/>
    </source>
</evidence>
<dbReference type="PROSITE" id="PS50158">
    <property type="entry name" value="ZF_CCHC"/>
    <property type="match status" value="1"/>
</dbReference>
<keyword evidence="1" id="KW-0106">Calcium</keyword>
<dbReference type="Pfam" id="PF13499">
    <property type="entry name" value="EF-hand_7"/>
    <property type="match status" value="1"/>
</dbReference>
<keyword evidence="5" id="KW-1185">Reference proteome</keyword>
<dbReference type="InterPro" id="IPR001878">
    <property type="entry name" value="Znf_CCHC"/>
</dbReference>
<comment type="caution">
    <text evidence="4">The sequence shown here is derived from an EMBL/GenBank/DDBJ whole genome shotgun (WGS) entry which is preliminary data.</text>
</comment>
<proteinExistence type="predicted"/>
<dbReference type="GO" id="GO:0003676">
    <property type="term" value="F:nucleic acid binding"/>
    <property type="evidence" value="ECO:0007669"/>
    <property type="project" value="InterPro"/>
</dbReference>
<evidence type="ECO:0000313" key="4">
    <source>
        <dbReference type="EMBL" id="KAI5075236.1"/>
    </source>
</evidence>
<dbReference type="SUPFAM" id="SSF47473">
    <property type="entry name" value="EF-hand"/>
    <property type="match status" value="1"/>
</dbReference>
<dbReference type="InterPro" id="IPR018247">
    <property type="entry name" value="EF_Hand_1_Ca_BS"/>
</dbReference>
<evidence type="ECO:0000313" key="5">
    <source>
        <dbReference type="Proteomes" id="UP000886520"/>
    </source>
</evidence>
<dbReference type="InterPro" id="IPR002048">
    <property type="entry name" value="EF_hand_dom"/>
</dbReference>
<sequence length="556" mass="62252">MLQGRTFLFEEPFQETLMRPSDPTPFRFCNRPLKDYFQASLLHVNFKIVNVSPLGRGFFRVQFESESQAMEVLAQGLVDFHFAIGFLARWTQGMDLNGFVGGTAVTARFLGLLPEFALHVMCFVVGDAVIPDDEDRTISIRMVLFPSLAKNPPQFISLPTIHGGEILQRVFFIGRGEILQRVFIIGLPGHCFVCGRKGHVAADCTRRRISPDQRQQASKQEALHVNGGLEDHSIYGKVELLPLTCQTFDPDNTKQISYGDFCKSLEHFGINLSDRELKEVLRYADKEHVGRIRYKKFAKLLRGLDNWEKVFPQQLGAELGCPPTNANLGQGVQVLVDSIKPKVSHVSKGSQYSLPYDLLTGEPSEGAGSFSLPKEPLALSYGERAAALSKQKHQMDMAGLLYPLPQCPSYWKKREKVSFINPVVVEGSQTQSPTANNRNLCPPNGEDVVCSTINQELSPSIPIPSTDPLSRSEPKIGDTALEENIVKWETNVSPKKSRNMLMIPYRATNSMTVESNQHSLSPPRLLKARHVISMPFKARMHREQHKADLRAVQILS</sequence>
<evidence type="ECO:0000256" key="2">
    <source>
        <dbReference type="PROSITE-ProRule" id="PRU00047"/>
    </source>
</evidence>
<dbReference type="GO" id="GO:0005509">
    <property type="term" value="F:calcium ion binding"/>
    <property type="evidence" value="ECO:0007669"/>
    <property type="project" value="InterPro"/>
</dbReference>
<dbReference type="InterPro" id="IPR011992">
    <property type="entry name" value="EF-hand-dom_pair"/>
</dbReference>
<gene>
    <name evidence="4" type="ORF">GOP47_0009312</name>
</gene>
<accession>A0A9D4ZJE4</accession>
<dbReference type="Proteomes" id="UP000886520">
    <property type="component" value="Chromosome 9"/>
</dbReference>
<feature type="domain" description="CCHC-type" evidence="3">
    <location>
        <begin position="191"/>
        <end position="206"/>
    </location>
</feature>
<dbReference type="GO" id="GO:0008270">
    <property type="term" value="F:zinc ion binding"/>
    <property type="evidence" value="ECO:0007669"/>
    <property type="project" value="UniProtKB-KW"/>
</dbReference>
<keyword evidence="2" id="KW-0863">Zinc-finger</keyword>
<keyword evidence="2" id="KW-0479">Metal-binding</keyword>